<name>A0A0W0GKI9_9CHLR</name>
<keyword evidence="2" id="KW-1185">Reference proteome</keyword>
<sequence length="13" mass="1441">MQASIITYWLASG</sequence>
<reference evidence="1 2" key="1">
    <citation type="submission" date="2015-06" db="EMBL/GenBank/DDBJ databases">
        <title>Genome sequence of the organohalide-respiring Dehalogenimonas alkenigignens type strain (IP3-3T).</title>
        <authorList>
            <person name="Key T.A."/>
            <person name="Richmond D.P."/>
            <person name="Bowman K.S."/>
            <person name="Cho Y.-J."/>
            <person name="Chun J."/>
            <person name="da Costa M.S."/>
            <person name="Rainey F.A."/>
            <person name="Moe W.M."/>
        </authorList>
    </citation>
    <scope>NUCLEOTIDE SEQUENCE [LARGE SCALE GENOMIC DNA]</scope>
    <source>
        <strain evidence="1 2">IP3-3</strain>
    </source>
</reference>
<dbReference type="EMBL" id="LFDV01000002">
    <property type="protein sequence ID" value="KTB49068.1"/>
    <property type="molecule type" value="Genomic_DNA"/>
</dbReference>
<evidence type="ECO:0000313" key="1">
    <source>
        <dbReference type="EMBL" id="KTB49068.1"/>
    </source>
</evidence>
<comment type="caution">
    <text evidence="1">The sequence shown here is derived from an EMBL/GenBank/DDBJ whole genome shotgun (WGS) entry which is preliminary data.</text>
</comment>
<proteinExistence type="predicted"/>
<accession>A0A0W0GKI9</accession>
<evidence type="ECO:0000313" key="2">
    <source>
        <dbReference type="Proteomes" id="UP000053947"/>
    </source>
</evidence>
<protein>
    <submittedName>
        <fullName evidence="1">Uncharacterized protein</fullName>
    </submittedName>
</protein>
<dbReference type="Proteomes" id="UP000053947">
    <property type="component" value="Unassembled WGS sequence"/>
</dbReference>
<gene>
    <name evidence="1" type="ORF">DEALK_19170</name>
</gene>
<organism evidence="1 2">
    <name type="scientific">Dehalogenimonas alkenigignens</name>
    <dbReference type="NCBI Taxonomy" id="1217799"/>
    <lineage>
        <taxon>Bacteria</taxon>
        <taxon>Bacillati</taxon>
        <taxon>Chloroflexota</taxon>
        <taxon>Dehalococcoidia</taxon>
        <taxon>Dehalococcoidales</taxon>
        <taxon>Dehalococcoidaceae</taxon>
        <taxon>Dehalogenimonas</taxon>
    </lineage>
</organism>